<reference evidence="2" key="2">
    <citation type="journal article" date="2021" name="PeerJ">
        <title>Extensive microbial diversity within the chicken gut microbiome revealed by metagenomics and culture.</title>
        <authorList>
            <person name="Gilroy R."/>
            <person name="Ravi A."/>
            <person name="Getino M."/>
            <person name="Pursley I."/>
            <person name="Horton D.L."/>
            <person name="Alikhan N.F."/>
            <person name="Baker D."/>
            <person name="Gharbi K."/>
            <person name="Hall N."/>
            <person name="Watson M."/>
            <person name="Adriaenssens E.M."/>
            <person name="Foster-Nyarko E."/>
            <person name="Jarju S."/>
            <person name="Secka A."/>
            <person name="Antonio M."/>
            <person name="Oren A."/>
            <person name="Chaudhuri R.R."/>
            <person name="La Ragione R."/>
            <person name="Hildebrand F."/>
            <person name="Pallen M.J."/>
        </authorList>
    </citation>
    <scope>NUCLEOTIDE SEQUENCE</scope>
    <source>
        <strain evidence="2">CHK195-4489</strain>
    </source>
</reference>
<keyword evidence="1" id="KW-0472">Membrane</keyword>
<dbReference type="Proteomes" id="UP000824089">
    <property type="component" value="Unassembled WGS sequence"/>
</dbReference>
<evidence type="ECO:0000313" key="2">
    <source>
        <dbReference type="EMBL" id="HIU29385.1"/>
    </source>
</evidence>
<sequence length="178" mass="19276">MIGLTIKITGSLLIAAGGILTGLKIRKEYKQRRTLLKAFQDALHYADDAIAIENALLDDVLMNCGAKFFPDEKGSDLFSCAAGCLRSEFGSFENAWAKACADFFPKTPCLREKDIECISGIGKALGLANTQRQSAHIASVVKKLAELEREAQQKDEKEGKNAIKIAIAVSAAIIVILF</sequence>
<feature type="transmembrane region" description="Helical" evidence="1">
    <location>
        <begin position="6"/>
        <end position="23"/>
    </location>
</feature>
<accession>A0A9D1I9E1</accession>
<reference evidence="2" key="1">
    <citation type="submission" date="2020-10" db="EMBL/GenBank/DDBJ databases">
        <authorList>
            <person name="Gilroy R."/>
        </authorList>
    </citation>
    <scope>NUCLEOTIDE SEQUENCE</scope>
    <source>
        <strain evidence="2">CHK195-4489</strain>
    </source>
</reference>
<name>A0A9D1I9E1_9CLOT</name>
<protein>
    <submittedName>
        <fullName evidence="2">Stage III sporulation protein AB</fullName>
    </submittedName>
</protein>
<keyword evidence="1" id="KW-0812">Transmembrane</keyword>
<dbReference type="InterPro" id="IPR014198">
    <property type="entry name" value="Spore_III_AB"/>
</dbReference>
<evidence type="ECO:0000256" key="1">
    <source>
        <dbReference type="SAM" id="Phobius"/>
    </source>
</evidence>
<evidence type="ECO:0000313" key="3">
    <source>
        <dbReference type="Proteomes" id="UP000824089"/>
    </source>
</evidence>
<dbReference type="AlphaFoldDB" id="A0A9D1I9E1"/>
<dbReference type="EMBL" id="DVMM01000072">
    <property type="protein sequence ID" value="HIU29385.1"/>
    <property type="molecule type" value="Genomic_DNA"/>
</dbReference>
<dbReference type="Pfam" id="PF09548">
    <property type="entry name" value="Spore_III_AB"/>
    <property type="match status" value="1"/>
</dbReference>
<gene>
    <name evidence="2" type="ORF">IAD50_03695</name>
</gene>
<organism evidence="2 3">
    <name type="scientific">Candidatus Egerieisoma faecipullorum</name>
    <dbReference type="NCBI Taxonomy" id="2840963"/>
    <lineage>
        <taxon>Bacteria</taxon>
        <taxon>Bacillati</taxon>
        <taxon>Bacillota</taxon>
        <taxon>Clostridia</taxon>
        <taxon>Eubacteriales</taxon>
        <taxon>Clostridiaceae</taxon>
        <taxon>Clostridiaceae incertae sedis</taxon>
        <taxon>Candidatus Egerieisoma</taxon>
    </lineage>
</organism>
<proteinExistence type="predicted"/>
<comment type="caution">
    <text evidence="2">The sequence shown here is derived from an EMBL/GenBank/DDBJ whole genome shotgun (WGS) entry which is preliminary data.</text>
</comment>
<keyword evidence="1" id="KW-1133">Transmembrane helix</keyword>